<name>A0A031LN99_9CREN</name>
<accession>A0A031LN99</accession>
<proteinExistence type="predicted"/>
<dbReference type="Gene3D" id="3.40.50.300">
    <property type="entry name" value="P-loop containing nucleotide triphosphate hydrolases"/>
    <property type="match status" value="1"/>
</dbReference>
<feature type="coiled-coil region" evidence="1">
    <location>
        <begin position="259"/>
        <end position="309"/>
    </location>
</feature>
<sequence>MCNIPNVTVTTWSSRNVVLAGPSYKKYLQKTLDLVKQNQVASIIGQPGMGKTTILRKLEQENAGFIYLDMANMKDIGQEFWSKIDREKAKMDVFPIIKANAKRLGYSFFKKIRGVPLQAWISAQCGKFDDKYMRIYCLDYQQDFEGMIHFLSDIKELWSVGILIDEVREIHIPAIHRLINAGLEIPLVMAIPTDVYSKISDLAIRRRLDESRISLDNALTPEDLKEIVDAYCHGVSEEIYPLVLSMWRGRELNTVSSVLQFVKREVEKAGKECEDLNCVKMKIKSSFTLNDVESQARELEKVLRETLQSISKELGITYVHPRSKRVEAKDRTTLVGIALVRNELAYLGVVRLFNGELNVDKDLELLGEVNEVDLERKKFQVGQRFVITNSDSLNLDKRIKKIVVPTMEIIRILEGDGEMSEELAKAIFKEFNLSGTEEVEVQT</sequence>
<dbReference type="InterPro" id="IPR027417">
    <property type="entry name" value="P-loop_NTPase"/>
</dbReference>
<comment type="caution">
    <text evidence="2">The sequence shown here is derived from an EMBL/GenBank/DDBJ whole genome shotgun (WGS) entry which is preliminary data.</text>
</comment>
<evidence type="ECO:0000256" key="1">
    <source>
        <dbReference type="SAM" id="Coils"/>
    </source>
</evidence>
<keyword evidence="3" id="KW-1185">Reference proteome</keyword>
<dbReference type="Proteomes" id="UP000024332">
    <property type="component" value="Unassembled WGS sequence"/>
</dbReference>
<dbReference type="SUPFAM" id="SSF52540">
    <property type="entry name" value="P-loop containing nucleoside triphosphate hydrolases"/>
    <property type="match status" value="1"/>
</dbReference>
<dbReference type="EMBL" id="JFZT01000044">
    <property type="protein sequence ID" value="EZQ04885.1"/>
    <property type="molecule type" value="Genomic_DNA"/>
</dbReference>
<protein>
    <submittedName>
        <fullName evidence="2">ATPase AAA</fullName>
    </submittedName>
</protein>
<dbReference type="AlphaFoldDB" id="A0A031LN99"/>
<keyword evidence="1" id="KW-0175">Coiled coil</keyword>
<evidence type="ECO:0000313" key="2">
    <source>
        <dbReference type="EMBL" id="EZQ04885.1"/>
    </source>
</evidence>
<organism evidence="2 3">
    <name type="scientific">Candidatus Acidianus copahuensis</name>
    <dbReference type="NCBI Taxonomy" id="1160895"/>
    <lineage>
        <taxon>Archaea</taxon>
        <taxon>Thermoproteota</taxon>
        <taxon>Thermoprotei</taxon>
        <taxon>Sulfolobales</taxon>
        <taxon>Sulfolobaceae</taxon>
        <taxon>Acidianus</taxon>
    </lineage>
</organism>
<evidence type="ECO:0000313" key="3">
    <source>
        <dbReference type="Proteomes" id="UP000024332"/>
    </source>
</evidence>
<gene>
    <name evidence="2" type="ORF">CM19_07875</name>
</gene>
<dbReference type="STRING" id="1160895.CM19_07875"/>
<reference evidence="2 3" key="1">
    <citation type="submission" date="2014-03" db="EMBL/GenBank/DDBJ databases">
        <title>Draft genome sequence of the novel thermoacidophilic archaea Acidianus copahuensis ALE1 strain, isolated from Copahue volcanic area in Neuquen Argentina.</title>
        <authorList>
            <person name="Urbieta M.S."/>
            <person name="Rascovan N."/>
            <person name="Castro C."/>
            <person name="Revale S."/>
            <person name="Giaveno M.A."/>
            <person name="Vazquez M.P."/>
            <person name="Donati E.R."/>
        </authorList>
    </citation>
    <scope>NUCLEOTIDE SEQUENCE [LARGE SCALE GENOMIC DNA]</scope>
    <source>
        <strain evidence="2 3">ALE1</strain>
    </source>
</reference>